<dbReference type="Proteomes" id="UP001217500">
    <property type="component" value="Chromosome"/>
</dbReference>
<dbReference type="AlphaFoldDB" id="A0AAE9XPV7"/>
<keyword evidence="1" id="KW-0812">Transmembrane</keyword>
<organism evidence="2 3">
    <name type="scientific">Gimibacter soli</name>
    <dbReference type="NCBI Taxonomy" id="3024400"/>
    <lineage>
        <taxon>Bacteria</taxon>
        <taxon>Pseudomonadati</taxon>
        <taxon>Pseudomonadota</taxon>
        <taxon>Alphaproteobacteria</taxon>
        <taxon>Kordiimonadales</taxon>
        <taxon>Temperatibacteraceae</taxon>
        <taxon>Gimibacter</taxon>
    </lineage>
</organism>
<keyword evidence="1" id="KW-0472">Membrane</keyword>
<dbReference type="KEGG" id="gso:PH603_10210"/>
<keyword evidence="3" id="KW-1185">Reference proteome</keyword>
<sequence length="245" mass="27536">MKISPTIRVEHALVWVVIITVTSLLTGALVARGTIPLPDIDMTNAIGIGQLLATIFVGIVAAFLPAHIDARARQRRADEKRARARRIFADRISRKFSALLDHNPFYVDGEGGCWLRLLESRETFKAIEKIDSWLNRRYKPIIDIIEVDDPMFNRETCDKATGVIRALKDWLVQHGCDEELSPLLVGSNLSIEKDDYDAYFERYIACTSTLGWFHVYAQGIGPGEPLPSFLDFIKETISLPITPAP</sequence>
<feature type="transmembrane region" description="Helical" evidence="1">
    <location>
        <begin position="12"/>
        <end position="33"/>
    </location>
</feature>
<feature type="transmembrane region" description="Helical" evidence="1">
    <location>
        <begin position="45"/>
        <end position="66"/>
    </location>
</feature>
<proteinExistence type="predicted"/>
<evidence type="ECO:0000313" key="3">
    <source>
        <dbReference type="Proteomes" id="UP001217500"/>
    </source>
</evidence>
<evidence type="ECO:0000256" key="1">
    <source>
        <dbReference type="SAM" id="Phobius"/>
    </source>
</evidence>
<dbReference type="EMBL" id="CP116805">
    <property type="protein sequence ID" value="WCL52911.1"/>
    <property type="molecule type" value="Genomic_DNA"/>
</dbReference>
<protein>
    <submittedName>
        <fullName evidence="2">Uncharacterized protein</fullName>
    </submittedName>
</protein>
<dbReference type="RefSeq" id="WP_289502408.1">
    <property type="nucleotide sequence ID" value="NZ_CP116805.1"/>
</dbReference>
<gene>
    <name evidence="2" type="ORF">PH603_10210</name>
</gene>
<accession>A0AAE9XPV7</accession>
<reference evidence="2" key="1">
    <citation type="submission" date="2023-01" db="EMBL/GenBank/DDBJ databases">
        <title>The genome sequence of Kordiimonadaceae bacterium 6D33.</title>
        <authorList>
            <person name="Liu Y."/>
        </authorList>
    </citation>
    <scope>NUCLEOTIDE SEQUENCE</scope>
    <source>
        <strain evidence="2">6D33</strain>
    </source>
</reference>
<keyword evidence="1" id="KW-1133">Transmembrane helix</keyword>
<name>A0AAE9XPV7_9PROT</name>
<evidence type="ECO:0000313" key="2">
    <source>
        <dbReference type="EMBL" id="WCL52911.1"/>
    </source>
</evidence>